<dbReference type="GO" id="GO:0003677">
    <property type="term" value="F:DNA binding"/>
    <property type="evidence" value="ECO:0007669"/>
    <property type="project" value="UniProtKB-KW"/>
</dbReference>
<dbReference type="RefSeq" id="WP_075968067.1">
    <property type="nucleotide sequence ID" value="NZ_CP091510.1"/>
</dbReference>
<dbReference type="Pfam" id="PF09278">
    <property type="entry name" value="MerR-DNA-bind"/>
    <property type="match status" value="1"/>
</dbReference>
<keyword evidence="3" id="KW-0805">Transcription regulation</keyword>
<evidence type="ECO:0000256" key="3">
    <source>
        <dbReference type="ARBA" id="ARBA00023015"/>
    </source>
</evidence>
<dbReference type="SMART" id="SM00422">
    <property type="entry name" value="HTH_MERR"/>
    <property type="match status" value="1"/>
</dbReference>
<evidence type="ECO:0000313" key="7">
    <source>
        <dbReference type="EMBL" id="KLT73647.1"/>
    </source>
</evidence>
<dbReference type="CDD" id="cd01108">
    <property type="entry name" value="HTH_CueR"/>
    <property type="match status" value="1"/>
</dbReference>
<gene>
    <name evidence="7" type="ORF">PL75_01485</name>
</gene>
<comment type="caution">
    <text evidence="7">The sequence shown here is derived from an EMBL/GenBank/DDBJ whole genome shotgun (WGS) entry which is preliminary data.</text>
</comment>
<comment type="subcellular location">
    <subcellularLocation>
        <location evidence="1">Cytoplasm</location>
    </subcellularLocation>
</comment>
<dbReference type="Pfam" id="PF00376">
    <property type="entry name" value="MerR"/>
    <property type="match status" value="1"/>
</dbReference>
<evidence type="ECO:0000256" key="5">
    <source>
        <dbReference type="ARBA" id="ARBA00023163"/>
    </source>
</evidence>
<name>A0A0J0YU42_9NEIS</name>
<dbReference type="PROSITE" id="PS50937">
    <property type="entry name" value="HTH_MERR_2"/>
    <property type="match status" value="1"/>
</dbReference>
<dbReference type="InterPro" id="IPR009061">
    <property type="entry name" value="DNA-bd_dom_put_sf"/>
</dbReference>
<keyword evidence="5" id="KW-0804">Transcription</keyword>
<organism evidence="7 8">
    <name type="scientific">Neisseria arctica</name>
    <dbReference type="NCBI Taxonomy" id="1470200"/>
    <lineage>
        <taxon>Bacteria</taxon>
        <taxon>Pseudomonadati</taxon>
        <taxon>Pseudomonadota</taxon>
        <taxon>Betaproteobacteria</taxon>
        <taxon>Neisseriales</taxon>
        <taxon>Neisseriaceae</taxon>
        <taxon>Neisseria</taxon>
    </lineage>
</organism>
<feature type="domain" description="HTH merR-type" evidence="6">
    <location>
        <begin position="1"/>
        <end position="69"/>
    </location>
</feature>
<dbReference type="GO" id="GO:0045893">
    <property type="term" value="P:positive regulation of DNA-templated transcription"/>
    <property type="evidence" value="ECO:0007669"/>
    <property type="project" value="InterPro"/>
</dbReference>
<dbReference type="InterPro" id="IPR015358">
    <property type="entry name" value="Tscrpt_reg_MerR_DNA-bd"/>
</dbReference>
<dbReference type="GO" id="GO:0003700">
    <property type="term" value="F:DNA-binding transcription factor activity"/>
    <property type="evidence" value="ECO:0007669"/>
    <property type="project" value="InterPro"/>
</dbReference>
<dbReference type="STRING" id="1470200.PL75_01485"/>
<dbReference type="PROSITE" id="PS00552">
    <property type="entry name" value="HTH_MERR_1"/>
    <property type="match status" value="1"/>
</dbReference>
<proteinExistence type="predicted"/>
<dbReference type="PRINTS" id="PR00040">
    <property type="entry name" value="HTHMERR"/>
</dbReference>
<evidence type="ECO:0000256" key="2">
    <source>
        <dbReference type="ARBA" id="ARBA00022490"/>
    </source>
</evidence>
<evidence type="ECO:0000259" key="6">
    <source>
        <dbReference type="PROSITE" id="PS50937"/>
    </source>
</evidence>
<dbReference type="NCBIfam" id="TIGR02044">
    <property type="entry name" value="CueR"/>
    <property type="match status" value="1"/>
</dbReference>
<dbReference type="InterPro" id="IPR011789">
    <property type="entry name" value="CueR"/>
</dbReference>
<dbReference type="PATRIC" id="fig|1470200.3.peg.1094"/>
<accession>A0A0J0YU42</accession>
<dbReference type="PANTHER" id="PTHR30204">
    <property type="entry name" value="REDOX-CYCLING DRUG-SENSING TRANSCRIPTIONAL ACTIVATOR SOXR"/>
    <property type="match status" value="1"/>
</dbReference>
<dbReference type="OrthoDB" id="9808480at2"/>
<evidence type="ECO:0000256" key="1">
    <source>
        <dbReference type="ARBA" id="ARBA00004496"/>
    </source>
</evidence>
<keyword evidence="8" id="KW-1185">Reference proteome</keyword>
<dbReference type="InterPro" id="IPR000551">
    <property type="entry name" value="MerR-type_HTH_dom"/>
</dbReference>
<dbReference type="GO" id="GO:0005507">
    <property type="term" value="F:copper ion binding"/>
    <property type="evidence" value="ECO:0007669"/>
    <property type="project" value="InterPro"/>
</dbReference>
<sequence length="130" mass="14839">MNISEAAKRTGLSGKMIRDYEKMGLIAQAERNQSGYRRYTDADLEALHFIKHARDVGFSLAQIKTLLELKNNPQRTSAEVKQLTARHILDLREKIERLQSMTSTLQSWHDSCQGNLDPCCPIIEQLSNHT</sequence>
<dbReference type="SUPFAM" id="SSF46955">
    <property type="entry name" value="Putative DNA-binding domain"/>
    <property type="match status" value="1"/>
</dbReference>
<protein>
    <submittedName>
        <fullName evidence="7">Transcriptional regulator</fullName>
    </submittedName>
</protein>
<dbReference type="InterPro" id="IPR047057">
    <property type="entry name" value="MerR_fam"/>
</dbReference>
<keyword evidence="4" id="KW-0238">DNA-binding</keyword>
<dbReference type="Proteomes" id="UP000036027">
    <property type="component" value="Unassembled WGS sequence"/>
</dbReference>
<dbReference type="AlphaFoldDB" id="A0A0J0YU42"/>
<evidence type="ECO:0000256" key="4">
    <source>
        <dbReference type="ARBA" id="ARBA00023125"/>
    </source>
</evidence>
<dbReference type="PANTHER" id="PTHR30204:SF94">
    <property type="entry name" value="HEAVY METAL-DEPENDENT TRANSCRIPTIONAL REGULATOR HI_0293-RELATED"/>
    <property type="match status" value="1"/>
</dbReference>
<evidence type="ECO:0000313" key="8">
    <source>
        <dbReference type="Proteomes" id="UP000036027"/>
    </source>
</evidence>
<dbReference type="EMBL" id="JTDO01000002">
    <property type="protein sequence ID" value="KLT73647.1"/>
    <property type="molecule type" value="Genomic_DNA"/>
</dbReference>
<dbReference type="GO" id="GO:0005737">
    <property type="term" value="C:cytoplasm"/>
    <property type="evidence" value="ECO:0007669"/>
    <property type="project" value="UniProtKB-SubCell"/>
</dbReference>
<keyword evidence="2" id="KW-0963">Cytoplasm</keyword>
<reference evidence="7 8" key="1">
    <citation type="submission" date="2014-11" db="EMBL/GenBank/DDBJ databases">
        <title>Genome of a novel goose pathogen.</title>
        <authorList>
            <person name="Hansen C.M."/>
            <person name="Hueffer K."/>
            <person name="Choi S.C."/>
        </authorList>
    </citation>
    <scope>NUCLEOTIDE SEQUENCE [LARGE SCALE GENOMIC DNA]</scope>
    <source>
        <strain evidence="7 8">KH1503</strain>
    </source>
</reference>
<dbReference type="Gene3D" id="1.10.1660.10">
    <property type="match status" value="1"/>
</dbReference>